<dbReference type="AlphaFoldDB" id="A0A6N9Q5Z0"/>
<evidence type="ECO:0000256" key="3">
    <source>
        <dbReference type="ARBA" id="ARBA00022618"/>
    </source>
</evidence>
<evidence type="ECO:0000256" key="6">
    <source>
        <dbReference type="ARBA" id="ARBA00022960"/>
    </source>
</evidence>
<dbReference type="GO" id="GO:0047480">
    <property type="term" value="F:UDP-N-acetylmuramoyl-tripeptide-D-alanyl-D-alanine ligase activity"/>
    <property type="evidence" value="ECO:0007669"/>
    <property type="project" value="UniProtKB-UniRule"/>
</dbReference>
<dbReference type="InterPro" id="IPR000713">
    <property type="entry name" value="Mur_ligase_N"/>
</dbReference>
<dbReference type="Pfam" id="PF08245">
    <property type="entry name" value="Mur_ligase_M"/>
    <property type="match status" value="1"/>
</dbReference>
<keyword evidence="4 10" id="KW-0547">Nucleotide-binding</keyword>
<sequence length="455" mass="50634">MIKTNLEEIVSMTKAEVFQGDNVNICGVSIDTRNIKEGNLFIPLHGNNSDGHQFIENAIKNGASAALWQKEEPNPPKDFPLIFVDDTLKALQTLAASYRHQMNGTFIGITGSNGKTTTKDILGNILSVDYKVGKTKGNFNNEIGVPLTLLDLNKDVDFAVVELGLSHKGDISFLTSIVKPDIGLITNIGHAHINNFESIEKIAAAKVELVEGLRVDGVLFYNGDQEVLENHINKNTVNTVTFGRGANNDYDLKNIKSTRNGNQFMTSGSNFLFHISLLGEHQVMNALSAIAIAQYIGMGEEEIQKGLEITIPSDKRNDVRKIGKITIINDTYKSNPESVKAALHSLYNINENGKKLFVMGDMVDMGNEEISIHQRVADDLLPEHLDAVFGMGDLTEYTIQKARERFNEKKAVFFEDEDKLVCRILDYAKEDCIILFKASRALQFDRLVERVEKEI</sequence>
<organism evidence="15 16">
    <name type="scientific">Chengkuizengella marina</name>
    <dbReference type="NCBI Taxonomy" id="2507566"/>
    <lineage>
        <taxon>Bacteria</taxon>
        <taxon>Bacillati</taxon>
        <taxon>Bacillota</taxon>
        <taxon>Bacilli</taxon>
        <taxon>Bacillales</taxon>
        <taxon>Paenibacillaceae</taxon>
        <taxon>Chengkuizengella</taxon>
    </lineage>
</organism>
<comment type="pathway">
    <text evidence="10 11">Cell wall biogenesis; peptidoglycan biosynthesis.</text>
</comment>
<dbReference type="GO" id="GO:0051301">
    <property type="term" value="P:cell division"/>
    <property type="evidence" value="ECO:0007669"/>
    <property type="project" value="UniProtKB-KW"/>
</dbReference>
<evidence type="ECO:0000259" key="13">
    <source>
        <dbReference type="Pfam" id="PF02875"/>
    </source>
</evidence>
<dbReference type="InterPro" id="IPR004101">
    <property type="entry name" value="Mur_ligase_C"/>
</dbReference>
<evidence type="ECO:0000256" key="7">
    <source>
        <dbReference type="ARBA" id="ARBA00022984"/>
    </source>
</evidence>
<keyword evidence="16" id="KW-1185">Reference proteome</keyword>
<keyword evidence="6 10" id="KW-0133">Cell shape</keyword>
<dbReference type="InterPro" id="IPR005863">
    <property type="entry name" value="UDP-N-AcMur_synth"/>
</dbReference>
<dbReference type="GO" id="GO:0009252">
    <property type="term" value="P:peptidoglycan biosynthetic process"/>
    <property type="evidence" value="ECO:0007669"/>
    <property type="project" value="UniProtKB-UniRule"/>
</dbReference>
<evidence type="ECO:0000256" key="5">
    <source>
        <dbReference type="ARBA" id="ARBA00022840"/>
    </source>
</evidence>
<dbReference type="GO" id="GO:0005737">
    <property type="term" value="C:cytoplasm"/>
    <property type="evidence" value="ECO:0007669"/>
    <property type="project" value="UniProtKB-SubCell"/>
</dbReference>
<evidence type="ECO:0000259" key="14">
    <source>
        <dbReference type="Pfam" id="PF08245"/>
    </source>
</evidence>
<keyword evidence="8 10" id="KW-0131">Cell cycle</keyword>
<dbReference type="EMBL" id="SIJB01000029">
    <property type="protein sequence ID" value="NBI30113.1"/>
    <property type="molecule type" value="Genomic_DNA"/>
</dbReference>
<comment type="similarity">
    <text evidence="10">Belongs to the MurCDEF family. MurF subfamily.</text>
</comment>
<keyword evidence="5 10" id="KW-0067">ATP-binding</keyword>
<dbReference type="SUPFAM" id="SSF53623">
    <property type="entry name" value="MurD-like peptide ligases, catalytic domain"/>
    <property type="match status" value="1"/>
</dbReference>
<keyword evidence="7 10" id="KW-0573">Peptidoglycan synthesis</keyword>
<dbReference type="InterPro" id="IPR051046">
    <property type="entry name" value="MurCDEF_CellWall_CoF430Synth"/>
</dbReference>
<evidence type="ECO:0000313" key="16">
    <source>
        <dbReference type="Proteomes" id="UP000448943"/>
    </source>
</evidence>
<dbReference type="Proteomes" id="UP000448943">
    <property type="component" value="Unassembled WGS sequence"/>
</dbReference>
<keyword evidence="1 10" id="KW-0963">Cytoplasm</keyword>
<dbReference type="GO" id="GO:0008360">
    <property type="term" value="P:regulation of cell shape"/>
    <property type="evidence" value="ECO:0007669"/>
    <property type="project" value="UniProtKB-KW"/>
</dbReference>
<protein>
    <recommendedName>
        <fullName evidence="10 11">UDP-N-acetylmuramoyl-tripeptide--D-alanyl-D-alanine ligase</fullName>
        <ecNumber evidence="10 11">6.3.2.10</ecNumber>
    </recommendedName>
    <alternativeName>
        <fullName evidence="10">D-alanyl-D-alanine-adding enzyme</fullName>
    </alternativeName>
</protein>
<comment type="caution">
    <text evidence="15">The sequence shown here is derived from an EMBL/GenBank/DDBJ whole genome shotgun (WGS) entry which is preliminary data.</text>
</comment>
<dbReference type="SUPFAM" id="SSF53244">
    <property type="entry name" value="MurD-like peptide ligases, peptide-binding domain"/>
    <property type="match status" value="1"/>
</dbReference>
<dbReference type="Gene3D" id="3.40.1390.10">
    <property type="entry name" value="MurE/MurF, N-terminal domain"/>
    <property type="match status" value="1"/>
</dbReference>
<dbReference type="GO" id="GO:0071555">
    <property type="term" value="P:cell wall organization"/>
    <property type="evidence" value="ECO:0007669"/>
    <property type="project" value="UniProtKB-KW"/>
</dbReference>
<name>A0A6N9Q5Z0_9BACL</name>
<evidence type="ECO:0000256" key="8">
    <source>
        <dbReference type="ARBA" id="ARBA00023306"/>
    </source>
</evidence>
<feature type="domain" description="Mur ligase central" evidence="14">
    <location>
        <begin position="109"/>
        <end position="293"/>
    </location>
</feature>
<evidence type="ECO:0000256" key="10">
    <source>
        <dbReference type="HAMAP-Rule" id="MF_02019"/>
    </source>
</evidence>
<dbReference type="Gene3D" id="3.40.1190.10">
    <property type="entry name" value="Mur-like, catalytic domain"/>
    <property type="match status" value="1"/>
</dbReference>
<dbReference type="GO" id="GO:0005524">
    <property type="term" value="F:ATP binding"/>
    <property type="evidence" value="ECO:0007669"/>
    <property type="project" value="UniProtKB-UniRule"/>
</dbReference>
<comment type="catalytic activity">
    <reaction evidence="10 11">
        <text>D-alanyl-D-alanine + UDP-N-acetyl-alpha-D-muramoyl-L-alanyl-gamma-D-glutamyl-meso-2,6-diaminopimelate + ATP = UDP-N-acetyl-alpha-D-muramoyl-L-alanyl-gamma-D-glutamyl-meso-2,6-diaminopimeloyl-D-alanyl-D-alanine + ADP + phosphate + H(+)</text>
        <dbReference type="Rhea" id="RHEA:28374"/>
        <dbReference type="ChEBI" id="CHEBI:15378"/>
        <dbReference type="ChEBI" id="CHEBI:30616"/>
        <dbReference type="ChEBI" id="CHEBI:43474"/>
        <dbReference type="ChEBI" id="CHEBI:57822"/>
        <dbReference type="ChEBI" id="CHEBI:61386"/>
        <dbReference type="ChEBI" id="CHEBI:83905"/>
        <dbReference type="ChEBI" id="CHEBI:456216"/>
        <dbReference type="EC" id="6.3.2.10"/>
    </reaction>
</comment>
<dbReference type="OrthoDB" id="9801978at2"/>
<evidence type="ECO:0000313" key="15">
    <source>
        <dbReference type="EMBL" id="NBI30113.1"/>
    </source>
</evidence>
<keyword evidence="3 10" id="KW-0132">Cell division</keyword>
<keyword evidence="2 10" id="KW-0436">Ligase</keyword>
<dbReference type="NCBIfam" id="TIGR01143">
    <property type="entry name" value="murF"/>
    <property type="match status" value="1"/>
</dbReference>
<dbReference type="Gene3D" id="3.90.190.20">
    <property type="entry name" value="Mur ligase, C-terminal domain"/>
    <property type="match status" value="1"/>
</dbReference>
<dbReference type="InterPro" id="IPR036565">
    <property type="entry name" value="Mur-like_cat_sf"/>
</dbReference>
<evidence type="ECO:0000256" key="9">
    <source>
        <dbReference type="ARBA" id="ARBA00023316"/>
    </source>
</evidence>
<dbReference type="Pfam" id="PF01225">
    <property type="entry name" value="Mur_ligase"/>
    <property type="match status" value="1"/>
</dbReference>
<proteinExistence type="inferred from homology"/>
<dbReference type="RefSeq" id="WP_160646919.1">
    <property type="nucleotide sequence ID" value="NZ_SIJB01000029.1"/>
</dbReference>
<dbReference type="UniPathway" id="UPA00219"/>
<evidence type="ECO:0000256" key="4">
    <source>
        <dbReference type="ARBA" id="ARBA00022741"/>
    </source>
</evidence>
<dbReference type="SUPFAM" id="SSF63418">
    <property type="entry name" value="MurE/MurF N-terminal domain"/>
    <property type="match status" value="1"/>
</dbReference>
<comment type="function">
    <text evidence="10 11">Involved in cell wall formation. Catalyzes the final step in the synthesis of UDP-N-acetylmuramoyl-pentapeptide, the precursor of murein.</text>
</comment>
<dbReference type="InterPro" id="IPR013221">
    <property type="entry name" value="Mur_ligase_cen"/>
</dbReference>
<gene>
    <name evidence="10" type="primary">murF</name>
    <name evidence="15" type="ORF">ERL59_14270</name>
</gene>
<dbReference type="EC" id="6.3.2.10" evidence="10 11"/>
<dbReference type="InterPro" id="IPR036615">
    <property type="entry name" value="Mur_ligase_C_dom_sf"/>
</dbReference>
<dbReference type="PANTHER" id="PTHR43024">
    <property type="entry name" value="UDP-N-ACETYLMURAMOYL-TRIPEPTIDE--D-ALANYL-D-ALANINE LIGASE"/>
    <property type="match status" value="1"/>
</dbReference>
<dbReference type="PANTHER" id="PTHR43024:SF1">
    <property type="entry name" value="UDP-N-ACETYLMURAMOYL-TRIPEPTIDE--D-ALANYL-D-ALANINE LIGASE"/>
    <property type="match status" value="1"/>
</dbReference>
<reference evidence="15 16" key="1">
    <citation type="submission" date="2019-01" db="EMBL/GenBank/DDBJ databases">
        <title>Chengkuizengella sp. nov., isolated from deep-sea sediment of East Pacific Ocean.</title>
        <authorList>
            <person name="Yang J."/>
            <person name="Lai Q."/>
            <person name="Shao Z."/>
        </authorList>
    </citation>
    <scope>NUCLEOTIDE SEQUENCE [LARGE SCALE GENOMIC DNA]</scope>
    <source>
        <strain evidence="15 16">YPA3-1-1</strain>
    </source>
</reference>
<evidence type="ECO:0000256" key="1">
    <source>
        <dbReference type="ARBA" id="ARBA00022490"/>
    </source>
</evidence>
<comment type="subcellular location">
    <subcellularLocation>
        <location evidence="10 11">Cytoplasm</location>
    </subcellularLocation>
</comment>
<evidence type="ECO:0000256" key="2">
    <source>
        <dbReference type="ARBA" id="ARBA00022598"/>
    </source>
</evidence>
<feature type="domain" description="Mur ligase C-terminal" evidence="13">
    <location>
        <begin position="320"/>
        <end position="440"/>
    </location>
</feature>
<feature type="domain" description="Mur ligase N-terminal catalytic" evidence="12">
    <location>
        <begin position="25"/>
        <end position="99"/>
    </location>
</feature>
<dbReference type="Pfam" id="PF02875">
    <property type="entry name" value="Mur_ligase_C"/>
    <property type="match status" value="1"/>
</dbReference>
<accession>A0A6N9Q5Z0</accession>
<feature type="binding site" evidence="10">
    <location>
        <begin position="111"/>
        <end position="117"/>
    </location>
    <ligand>
        <name>ATP</name>
        <dbReference type="ChEBI" id="CHEBI:30616"/>
    </ligand>
</feature>
<dbReference type="InterPro" id="IPR035911">
    <property type="entry name" value="MurE/MurF_N"/>
</dbReference>
<evidence type="ECO:0000259" key="12">
    <source>
        <dbReference type="Pfam" id="PF01225"/>
    </source>
</evidence>
<dbReference type="HAMAP" id="MF_02019">
    <property type="entry name" value="MurF"/>
    <property type="match status" value="1"/>
</dbReference>
<keyword evidence="9 10" id="KW-0961">Cell wall biogenesis/degradation</keyword>
<evidence type="ECO:0000256" key="11">
    <source>
        <dbReference type="RuleBase" id="RU004136"/>
    </source>
</evidence>